<gene>
    <name evidence="8" type="ordered locus">Acid345_2602</name>
</gene>
<feature type="transmembrane region" description="Helical" evidence="7">
    <location>
        <begin position="160"/>
        <end position="178"/>
    </location>
</feature>
<feature type="transmembrane region" description="Helical" evidence="7">
    <location>
        <begin position="88"/>
        <end position="105"/>
    </location>
</feature>
<comment type="similarity">
    <text evidence="2">Belongs to the NrfD family.</text>
</comment>
<name>Q1INE7_KORVE</name>
<dbReference type="STRING" id="204669.Acid345_2602"/>
<evidence type="ECO:0000256" key="5">
    <source>
        <dbReference type="ARBA" id="ARBA00022989"/>
    </source>
</evidence>
<evidence type="ECO:0000256" key="2">
    <source>
        <dbReference type="ARBA" id="ARBA00008929"/>
    </source>
</evidence>
<protein>
    <submittedName>
        <fullName evidence="8">Polysulphide reductase, NrfD</fullName>
    </submittedName>
</protein>
<evidence type="ECO:0000256" key="1">
    <source>
        <dbReference type="ARBA" id="ARBA00004651"/>
    </source>
</evidence>
<dbReference type="EnsemblBacteria" id="ABF41603">
    <property type="protein sequence ID" value="ABF41603"/>
    <property type="gene ID" value="Acid345_2602"/>
</dbReference>
<dbReference type="EMBL" id="CP000360">
    <property type="protein sequence ID" value="ABF41603.1"/>
    <property type="molecule type" value="Genomic_DNA"/>
</dbReference>
<reference evidence="8 9" key="1">
    <citation type="journal article" date="2009" name="Appl. Environ. Microbiol.">
        <title>Three genomes from the phylum Acidobacteria provide insight into the lifestyles of these microorganisms in soils.</title>
        <authorList>
            <person name="Ward N.L."/>
            <person name="Challacombe J.F."/>
            <person name="Janssen P.H."/>
            <person name="Henrissat B."/>
            <person name="Coutinho P.M."/>
            <person name="Wu M."/>
            <person name="Xie G."/>
            <person name="Haft D.H."/>
            <person name="Sait M."/>
            <person name="Badger J."/>
            <person name="Barabote R.D."/>
            <person name="Bradley B."/>
            <person name="Brettin T.S."/>
            <person name="Brinkac L.M."/>
            <person name="Bruce D."/>
            <person name="Creasy T."/>
            <person name="Daugherty S.C."/>
            <person name="Davidsen T.M."/>
            <person name="DeBoy R.T."/>
            <person name="Detter J.C."/>
            <person name="Dodson R.J."/>
            <person name="Durkin A.S."/>
            <person name="Ganapathy A."/>
            <person name="Gwinn-Giglio M."/>
            <person name="Han C.S."/>
            <person name="Khouri H."/>
            <person name="Kiss H."/>
            <person name="Kothari S.P."/>
            <person name="Madupu R."/>
            <person name="Nelson K.E."/>
            <person name="Nelson W.C."/>
            <person name="Paulsen I."/>
            <person name="Penn K."/>
            <person name="Ren Q."/>
            <person name="Rosovitz M.J."/>
            <person name="Selengut J.D."/>
            <person name="Shrivastava S."/>
            <person name="Sullivan S.A."/>
            <person name="Tapia R."/>
            <person name="Thompson L.S."/>
            <person name="Watkins K.L."/>
            <person name="Yang Q."/>
            <person name="Yu C."/>
            <person name="Zafar N."/>
            <person name="Zhou L."/>
            <person name="Kuske C.R."/>
        </authorList>
    </citation>
    <scope>NUCLEOTIDE SEQUENCE [LARGE SCALE GENOMIC DNA]</scope>
    <source>
        <strain evidence="8 9">Ellin345</strain>
    </source>
</reference>
<feature type="transmembrane region" description="Helical" evidence="7">
    <location>
        <begin position="241"/>
        <end position="258"/>
    </location>
</feature>
<comment type="subcellular location">
    <subcellularLocation>
        <location evidence="1">Cell membrane</location>
        <topology evidence="1">Multi-pass membrane protein</topology>
    </subcellularLocation>
</comment>
<dbReference type="Gene3D" id="1.20.1630.10">
    <property type="entry name" value="Formate dehydrogenase/DMSO reductase domain"/>
    <property type="match status" value="1"/>
</dbReference>
<feature type="transmembrane region" description="Helical" evidence="7">
    <location>
        <begin position="198"/>
        <end position="221"/>
    </location>
</feature>
<feature type="transmembrane region" description="Helical" evidence="7">
    <location>
        <begin position="125"/>
        <end position="148"/>
    </location>
</feature>
<keyword evidence="5 7" id="KW-1133">Transmembrane helix</keyword>
<evidence type="ECO:0000256" key="7">
    <source>
        <dbReference type="SAM" id="Phobius"/>
    </source>
</evidence>
<dbReference type="InterPro" id="IPR051817">
    <property type="entry name" value="FDH_cytochrome_b556_subunit"/>
</dbReference>
<dbReference type="Pfam" id="PF03916">
    <property type="entry name" value="NrfD"/>
    <property type="match status" value="1"/>
</dbReference>
<feature type="transmembrane region" description="Helical" evidence="7">
    <location>
        <begin position="12"/>
        <end position="30"/>
    </location>
</feature>
<dbReference type="RefSeq" id="WP_011523404.1">
    <property type="nucleotide sequence ID" value="NC_008009.1"/>
</dbReference>
<feature type="transmembrane region" description="Helical" evidence="7">
    <location>
        <begin position="305"/>
        <end position="324"/>
    </location>
</feature>
<dbReference type="GO" id="GO:0009061">
    <property type="term" value="P:anaerobic respiration"/>
    <property type="evidence" value="ECO:0007669"/>
    <property type="project" value="TreeGrafter"/>
</dbReference>
<dbReference type="GO" id="GO:0005886">
    <property type="term" value="C:plasma membrane"/>
    <property type="evidence" value="ECO:0007669"/>
    <property type="project" value="UniProtKB-SubCell"/>
</dbReference>
<accession>Q1INE7</accession>
<evidence type="ECO:0000256" key="3">
    <source>
        <dbReference type="ARBA" id="ARBA00022475"/>
    </source>
</evidence>
<dbReference type="InterPro" id="IPR005614">
    <property type="entry name" value="NrfD-like"/>
</dbReference>
<feature type="transmembrane region" description="Helical" evidence="7">
    <location>
        <begin position="50"/>
        <end position="76"/>
    </location>
</feature>
<dbReference type="HOGENOM" id="CLU_049007_0_0_0"/>
<dbReference type="Proteomes" id="UP000002432">
    <property type="component" value="Chromosome"/>
</dbReference>
<proteinExistence type="inferred from homology"/>
<keyword evidence="3" id="KW-1003">Cell membrane</keyword>
<feature type="transmembrane region" description="Helical" evidence="7">
    <location>
        <begin position="344"/>
        <end position="365"/>
    </location>
</feature>
<dbReference type="PANTHER" id="PTHR30074:SF4">
    <property type="entry name" value="NI_FE-HYDROGENASE 2 B-TYPE CYTOCHROME SUBUNIT-RELATED"/>
    <property type="match status" value="1"/>
</dbReference>
<dbReference type="eggNOG" id="COG5557">
    <property type="taxonomic scope" value="Bacteria"/>
</dbReference>
<keyword evidence="9" id="KW-1185">Reference proteome</keyword>
<dbReference type="KEGG" id="aba:Acid345_2602"/>
<dbReference type="PANTHER" id="PTHR30074">
    <property type="entry name" value="FORMATE DEHYDROGENASE, NITRATE-INDUCIBLE, CYTOCHROME B556 FDN SUBUNIT"/>
    <property type="match status" value="1"/>
</dbReference>
<keyword evidence="6 7" id="KW-0472">Membrane</keyword>
<evidence type="ECO:0000256" key="6">
    <source>
        <dbReference type="ARBA" id="ARBA00023136"/>
    </source>
</evidence>
<sequence>MTNPLPKFRFTFWKVVLLFFMAIGAYSTWIRFRYGLGASTNLTDQFPWGLWVGFDVLCGVMLAAGGFTLTAAVHIFNIKKLHPIVRPTVLTAFLGYSLVSVALLFDLGRPYRIWHPLVMRNPHSVMFEVAYCVMLYSTVLALEFAPVVLEKFNLHKPLAILSKISVVVVICGVILSTLHQSSLGTVYLIMPNKLHPFWYTPILPAFFFLSAIAVGLAMTIFESSMSSKYFGRALELPILQLLGRVLLVVLLVYSILRFEDLYHRHMLSQIFVNGYEQHLFWVEAFLILCPLVLLFFKKVRMSAQGLYLVAVMVVLGFITNRLNVSITGIESSAGTHYIPKWTEMAITGAIIAVGFAIFGLVAKYFPIFPEEEHKREARAHAVPADAPVVASAMANAGD</sequence>
<evidence type="ECO:0000313" key="8">
    <source>
        <dbReference type="EMBL" id="ABF41603.1"/>
    </source>
</evidence>
<feature type="transmembrane region" description="Helical" evidence="7">
    <location>
        <begin position="278"/>
        <end position="296"/>
    </location>
</feature>
<dbReference type="AlphaFoldDB" id="Q1INE7"/>
<organism evidence="8 9">
    <name type="scientific">Koribacter versatilis (strain Ellin345)</name>
    <dbReference type="NCBI Taxonomy" id="204669"/>
    <lineage>
        <taxon>Bacteria</taxon>
        <taxon>Pseudomonadati</taxon>
        <taxon>Acidobacteriota</taxon>
        <taxon>Terriglobia</taxon>
        <taxon>Terriglobales</taxon>
        <taxon>Candidatus Korobacteraceae</taxon>
        <taxon>Candidatus Korobacter</taxon>
    </lineage>
</organism>
<evidence type="ECO:0000313" key="9">
    <source>
        <dbReference type="Proteomes" id="UP000002432"/>
    </source>
</evidence>
<keyword evidence="4 7" id="KW-0812">Transmembrane</keyword>
<evidence type="ECO:0000256" key="4">
    <source>
        <dbReference type="ARBA" id="ARBA00022692"/>
    </source>
</evidence>